<evidence type="ECO:0000256" key="2">
    <source>
        <dbReference type="ARBA" id="ARBA00004308"/>
    </source>
</evidence>
<feature type="compositionally biased region" description="Polar residues" evidence="13">
    <location>
        <begin position="312"/>
        <end position="328"/>
    </location>
</feature>
<dbReference type="EC" id="2.3.2.26" evidence="5"/>
<dbReference type="RefSeq" id="XP_022342020.1">
    <property type="nucleotide sequence ID" value="XM_022486312.1"/>
</dbReference>
<dbReference type="GO" id="GO:0007030">
    <property type="term" value="P:Golgi organization"/>
    <property type="evidence" value="ECO:0007669"/>
    <property type="project" value="TreeGrafter"/>
</dbReference>
<dbReference type="RefSeq" id="XP_022342019.1">
    <property type="nucleotide sequence ID" value="XM_022486311.1"/>
</dbReference>
<dbReference type="GO" id="GO:0000209">
    <property type="term" value="P:protein polyubiquitination"/>
    <property type="evidence" value="ECO:0007669"/>
    <property type="project" value="TreeGrafter"/>
</dbReference>
<comment type="catalytic activity">
    <reaction evidence="1">
        <text>S-ubiquitinyl-[E2 ubiquitin-conjugating enzyme]-L-cysteine + [acceptor protein]-L-lysine = [E2 ubiquitin-conjugating enzyme]-L-cysteine + N(6)-ubiquitinyl-[acceptor protein]-L-lysine.</text>
        <dbReference type="EC" id="2.3.2.26"/>
    </reaction>
</comment>
<evidence type="ECO:0000256" key="3">
    <source>
        <dbReference type="ARBA" id="ARBA00004496"/>
    </source>
</evidence>
<keyword evidence="15" id="KW-1185">Reference proteome</keyword>
<evidence type="ECO:0000313" key="16">
    <source>
        <dbReference type="RefSeq" id="XP_022342019.1"/>
    </source>
</evidence>
<keyword evidence="9 12" id="KW-0833">Ubl conjugation pathway</keyword>
<keyword evidence="7" id="KW-0808">Transferase</keyword>
<proteinExistence type="predicted"/>
<dbReference type="AlphaFoldDB" id="A0A8B8EQ10"/>
<dbReference type="GO" id="GO:0061630">
    <property type="term" value="F:ubiquitin protein ligase activity"/>
    <property type="evidence" value="ECO:0007669"/>
    <property type="project" value="UniProtKB-EC"/>
</dbReference>
<feature type="domain" description="HECT" evidence="14">
    <location>
        <begin position="449"/>
        <end position="779"/>
    </location>
</feature>
<evidence type="ECO:0000256" key="9">
    <source>
        <dbReference type="ARBA" id="ARBA00022786"/>
    </source>
</evidence>
<evidence type="ECO:0000256" key="6">
    <source>
        <dbReference type="ARBA" id="ARBA00022490"/>
    </source>
</evidence>
<dbReference type="Gene3D" id="3.30.2410.10">
    <property type="entry name" value="Hect, E3 ligase catalytic domain"/>
    <property type="match status" value="1"/>
</dbReference>
<dbReference type="SMART" id="SM00119">
    <property type="entry name" value="HECTc"/>
    <property type="match status" value="1"/>
</dbReference>
<evidence type="ECO:0000256" key="1">
    <source>
        <dbReference type="ARBA" id="ARBA00000885"/>
    </source>
</evidence>
<dbReference type="GeneID" id="111135875"/>
<comment type="subcellular location">
    <subcellularLocation>
        <location evidence="3">Cytoplasm</location>
    </subcellularLocation>
    <subcellularLocation>
        <location evidence="2">Endomembrane system</location>
    </subcellularLocation>
</comment>
<dbReference type="InterPro" id="IPR035983">
    <property type="entry name" value="Hect_E3_ubiquitin_ligase"/>
</dbReference>
<feature type="active site" description="Glycyl thioester intermediate" evidence="12">
    <location>
        <position position="747"/>
    </location>
</feature>
<dbReference type="GO" id="GO:0006511">
    <property type="term" value="P:ubiquitin-dependent protein catabolic process"/>
    <property type="evidence" value="ECO:0007669"/>
    <property type="project" value="TreeGrafter"/>
</dbReference>
<dbReference type="Pfam" id="PF00632">
    <property type="entry name" value="HECT"/>
    <property type="match status" value="1"/>
</dbReference>
<evidence type="ECO:0000256" key="5">
    <source>
        <dbReference type="ARBA" id="ARBA00012485"/>
    </source>
</evidence>
<comment type="pathway">
    <text evidence="4">Protein modification; protein ubiquitination.</text>
</comment>
<keyword evidence="10" id="KW-0040">ANK repeat</keyword>
<evidence type="ECO:0000256" key="13">
    <source>
        <dbReference type="SAM" id="MobiDB-lite"/>
    </source>
</evidence>
<dbReference type="InterPro" id="IPR050409">
    <property type="entry name" value="E3_ubiq-protein_ligase"/>
</dbReference>
<dbReference type="InterPro" id="IPR041105">
    <property type="entry name" value="TDP-43_N"/>
</dbReference>
<evidence type="ECO:0000256" key="7">
    <source>
        <dbReference type="ARBA" id="ARBA00022679"/>
    </source>
</evidence>
<dbReference type="SUPFAM" id="SSF56204">
    <property type="entry name" value="Hect, E3 ligase catalytic domain"/>
    <property type="match status" value="1"/>
</dbReference>
<dbReference type="PANTHER" id="PTHR11254:SF363">
    <property type="entry name" value="E3 UBIQUITIN-PROTEIN LIGASE HACE1"/>
    <property type="match status" value="1"/>
</dbReference>
<protein>
    <recommendedName>
        <fullName evidence="5">HECT-type E3 ubiquitin transferase</fullName>
        <ecNumber evidence="5">2.3.2.26</ecNumber>
    </recommendedName>
</protein>
<dbReference type="GO" id="GO:0000139">
    <property type="term" value="C:Golgi membrane"/>
    <property type="evidence" value="ECO:0007669"/>
    <property type="project" value="TreeGrafter"/>
</dbReference>
<dbReference type="PANTHER" id="PTHR11254">
    <property type="entry name" value="HECT DOMAIN UBIQUITIN-PROTEIN LIGASE"/>
    <property type="match status" value="1"/>
</dbReference>
<dbReference type="PROSITE" id="PS50237">
    <property type="entry name" value="HECT"/>
    <property type="match status" value="1"/>
</dbReference>
<reference evidence="16 17" key="1">
    <citation type="submission" date="2025-04" db="UniProtKB">
        <authorList>
            <consortium name="RefSeq"/>
        </authorList>
    </citation>
    <scope>IDENTIFICATION</scope>
    <source>
        <tissue evidence="16 17">Whole sample</tissue>
    </source>
</reference>
<dbReference type="OrthoDB" id="6137715at2759"/>
<organism evidence="15 16">
    <name type="scientific">Crassostrea virginica</name>
    <name type="common">Eastern oyster</name>
    <dbReference type="NCBI Taxonomy" id="6565"/>
    <lineage>
        <taxon>Eukaryota</taxon>
        <taxon>Metazoa</taxon>
        <taxon>Spiralia</taxon>
        <taxon>Lophotrochozoa</taxon>
        <taxon>Mollusca</taxon>
        <taxon>Bivalvia</taxon>
        <taxon>Autobranchia</taxon>
        <taxon>Pteriomorphia</taxon>
        <taxon>Ostreida</taxon>
        <taxon>Ostreoidea</taxon>
        <taxon>Ostreidae</taxon>
        <taxon>Crassostrea</taxon>
    </lineage>
</organism>
<dbReference type="InterPro" id="IPR000569">
    <property type="entry name" value="HECT_dom"/>
</dbReference>
<dbReference type="Pfam" id="PF18694">
    <property type="entry name" value="TDP-43_N"/>
    <property type="match status" value="1"/>
</dbReference>
<keyword evidence="6" id="KW-0963">Cytoplasm</keyword>
<keyword evidence="11" id="KW-0472">Membrane</keyword>
<evidence type="ECO:0000256" key="11">
    <source>
        <dbReference type="ARBA" id="ARBA00023136"/>
    </source>
</evidence>
<evidence type="ECO:0000256" key="4">
    <source>
        <dbReference type="ARBA" id="ARBA00004906"/>
    </source>
</evidence>
<evidence type="ECO:0000313" key="17">
    <source>
        <dbReference type="RefSeq" id="XP_022342020.1"/>
    </source>
</evidence>
<evidence type="ECO:0000259" key="14">
    <source>
        <dbReference type="PROSITE" id="PS50237"/>
    </source>
</evidence>
<feature type="region of interest" description="Disordered" evidence="13">
    <location>
        <begin position="302"/>
        <end position="328"/>
    </location>
</feature>
<accession>A0A8B8EQ10</accession>
<evidence type="ECO:0000256" key="10">
    <source>
        <dbReference type="ARBA" id="ARBA00023043"/>
    </source>
</evidence>
<dbReference type="KEGG" id="cvn:111135875"/>
<sequence>MAMSSCPSGHVQVWMNAISIYMPLDQEGKIQQSTLCSQFPTATGLKYKSVDGHWMAVPSDGSGGFIVPHSTKKLFITSKPEEEARQILSCNNLAAEVSKAFGPISNPGAFGATAKFLSSRKDIRNTYKIAKKKGFEKTIKVNFVRDVSLTSFWTKSLLILEGMFSLNSYETESIIKENLAELVQQSTGRSCTPERIIFLSYSGKMLTLPCVQPGFKWSGESLKANIGQGKLYVMLKEDEKQLTRNEETGHLLEGSSYELPDPILANSVCAAPAVNENAKDGRHSGASTSAVFTVMNGKSSYENPKVGRHSDAATSAVPTPSIDTNATSDLAPKLPVRRKRTLRRAALRCNNTIATVTQGSASVSTKAEVCGTQDTETGSPCIEIIDSEDEELQRVLESSLQDCVSGNKSVVGRHLKDIMKDLLKKINKFDKQEIIVKRSDVLGSVYRALKRPSFDVMCKLYVKFSGELGMDHGGPRRELFRLAIKELGSSSLFEGSLGNLVLSHDIMKLNEGYYKLAGTLVGLSIANEGPCVTLCKEFFSLMTGVAVDLLTLKPSLVQDEEYQQNLISLQNIKDFQERDLFLSSKGEWLLEQGYTEAWKLKLKDIPEVVGILVKNFIFYRVSAEVEQFCSGINRVGGLWDLIMKDPLPWEDAFCKRRSVSKKFFIEEMEIQYSPDGSNRRKEENETVYSWEIFLQDIEEKLVDVNFEDLLSFITGAGEIPVNGFESKMYMEFYDNDGEKRLPFSSTCSLTFSLPRGCSCDVLSALIVRALKESQGFHKI</sequence>
<dbReference type="GO" id="GO:0005634">
    <property type="term" value="C:nucleus"/>
    <property type="evidence" value="ECO:0007669"/>
    <property type="project" value="TreeGrafter"/>
</dbReference>
<dbReference type="Gene3D" id="3.90.1750.10">
    <property type="entry name" value="Hect, E3 ligase catalytic domains"/>
    <property type="match status" value="1"/>
</dbReference>
<dbReference type="GO" id="GO:0061025">
    <property type="term" value="P:membrane fusion"/>
    <property type="evidence" value="ECO:0007669"/>
    <property type="project" value="TreeGrafter"/>
</dbReference>
<keyword evidence="8" id="KW-0677">Repeat</keyword>
<gene>
    <name evidence="16 17" type="primary">LOC111135875</name>
</gene>
<evidence type="ECO:0000256" key="12">
    <source>
        <dbReference type="PROSITE-ProRule" id="PRU00104"/>
    </source>
</evidence>
<dbReference type="Proteomes" id="UP000694844">
    <property type="component" value="Chromosome 5"/>
</dbReference>
<name>A0A8B8EQ10_CRAVI</name>
<evidence type="ECO:0000313" key="15">
    <source>
        <dbReference type="Proteomes" id="UP000694844"/>
    </source>
</evidence>
<evidence type="ECO:0000256" key="8">
    <source>
        <dbReference type="ARBA" id="ARBA00022737"/>
    </source>
</evidence>